<dbReference type="Pfam" id="PF20134">
    <property type="entry name" value="DUF6524"/>
    <property type="match status" value="1"/>
</dbReference>
<dbReference type="OrthoDB" id="7272344at2"/>
<reference evidence="2 3" key="1">
    <citation type="submission" date="2015-04" db="EMBL/GenBank/DDBJ databases">
        <title>The draft genome sequence of Roseovarius sp.R12b.</title>
        <authorList>
            <person name="Li G."/>
            <person name="Lai Q."/>
            <person name="Shao Z."/>
            <person name="Yan P."/>
        </authorList>
    </citation>
    <scope>NUCLEOTIDE SEQUENCE [LARGE SCALE GENOMIC DNA]</scope>
    <source>
        <strain evidence="2 3">R12B</strain>
    </source>
</reference>
<evidence type="ECO:0000313" key="3">
    <source>
        <dbReference type="Proteomes" id="UP000051295"/>
    </source>
</evidence>
<comment type="caution">
    <text evidence="2">The sequence shown here is derived from an EMBL/GenBank/DDBJ whole genome shotgun (WGS) entry which is preliminary data.</text>
</comment>
<keyword evidence="3" id="KW-1185">Reference proteome</keyword>
<accession>A0A0T5P0M9</accession>
<dbReference type="RefSeq" id="WP_057790043.1">
    <property type="nucleotide sequence ID" value="NZ_LAXJ01000002.1"/>
</dbReference>
<name>A0A0T5P0M9_9RHOB</name>
<dbReference type="InterPro" id="IPR045387">
    <property type="entry name" value="DUF6524"/>
</dbReference>
<feature type="transmembrane region" description="Helical" evidence="1">
    <location>
        <begin position="40"/>
        <end position="56"/>
    </location>
</feature>
<feature type="transmembrane region" description="Helical" evidence="1">
    <location>
        <begin position="95"/>
        <end position="117"/>
    </location>
</feature>
<dbReference type="EMBL" id="LAXJ01000002">
    <property type="protein sequence ID" value="KRS14662.1"/>
    <property type="molecule type" value="Genomic_DNA"/>
</dbReference>
<dbReference type="AlphaFoldDB" id="A0A0T5P0M9"/>
<keyword evidence="1" id="KW-0472">Membrane</keyword>
<proteinExistence type="predicted"/>
<evidence type="ECO:0000313" key="2">
    <source>
        <dbReference type="EMBL" id="KRS14662.1"/>
    </source>
</evidence>
<dbReference type="STRING" id="1641875.XM53_02885"/>
<keyword evidence="1" id="KW-1133">Transmembrane helix</keyword>
<gene>
    <name evidence="2" type="ORF">XM53_02885</name>
</gene>
<sequence length="132" mass="14777">MTGFIVRWAMAFVLLAATFNPTRYNFIVWARNNWDAQMPLTVLFALLLLVGYIIYLRATLRSIGAFGMGLILAIAAALAWVLVDYGFLDLDDPTRNLWLGLVALSLVLGIGLSWSHVRRRLSGQSDMDDVDE</sequence>
<organism evidence="2 3">
    <name type="scientific">Roseovarius atlanticus</name>
    <dbReference type="NCBI Taxonomy" id="1641875"/>
    <lineage>
        <taxon>Bacteria</taxon>
        <taxon>Pseudomonadati</taxon>
        <taxon>Pseudomonadota</taxon>
        <taxon>Alphaproteobacteria</taxon>
        <taxon>Rhodobacterales</taxon>
        <taxon>Roseobacteraceae</taxon>
        <taxon>Roseovarius</taxon>
    </lineage>
</organism>
<evidence type="ECO:0000256" key="1">
    <source>
        <dbReference type="SAM" id="Phobius"/>
    </source>
</evidence>
<dbReference type="Proteomes" id="UP000051295">
    <property type="component" value="Unassembled WGS sequence"/>
</dbReference>
<keyword evidence="1" id="KW-0812">Transmembrane</keyword>
<dbReference type="PATRIC" id="fig|1641875.4.peg.1678"/>
<feature type="transmembrane region" description="Helical" evidence="1">
    <location>
        <begin position="63"/>
        <end position="83"/>
    </location>
</feature>
<protein>
    <submittedName>
        <fullName evidence="2">Uncharacterized protein</fullName>
    </submittedName>
</protein>